<evidence type="ECO:0000256" key="2">
    <source>
        <dbReference type="ARBA" id="ARBA00008936"/>
    </source>
</evidence>
<dbReference type="EMBL" id="BGZN01000001">
    <property type="protein sequence ID" value="GBR72633.1"/>
    <property type="molecule type" value="Genomic_DNA"/>
</dbReference>
<dbReference type="PANTHER" id="PTHR48082">
    <property type="entry name" value="ATP SYNTHASE SUBUNIT ALPHA, MITOCHONDRIAL"/>
    <property type="match status" value="1"/>
</dbReference>
<dbReference type="CDD" id="cd18113">
    <property type="entry name" value="ATP-synt_F1_alpha_C"/>
    <property type="match status" value="1"/>
</dbReference>
<feature type="domain" description="ATP synthase alpha subunit C-terminal" evidence="13">
    <location>
        <begin position="371"/>
        <end position="494"/>
    </location>
</feature>
<name>A0A388T7M3_TERA1</name>
<dbReference type="HAMAP" id="MF_01346">
    <property type="entry name" value="ATP_synth_alpha_bact"/>
    <property type="match status" value="1"/>
</dbReference>
<dbReference type="Gene3D" id="3.40.50.300">
    <property type="entry name" value="P-loop containing nucleotide triphosphate hydrolases"/>
    <property type="match status" value="1"/>
</dbReference>
<dbReference type="GO" id="GO:0043531">
    <property type="term" value="F:ADP binding"/>
    <property type="evidence" value="ECO:0007669"/>
    <property type="project" value="TreeGrafter"/>
</dbReference>
<dbReference type="NCBIfam" id="TIGR00962">
    <property type="entry name" value="atpA"/>
    <property type="match status" value="1"/>
</dbReference>
<evidence type="ECO:0000259" key="12">
    <source>
        <dbReference type="Pfam" id="PF00006"/>
    </source>
</evidence>
<comment type="similarity">
    <text evidence="2 11">Belongs to the ATPase alpha/beta chains family.</text>
</comment>
<dbReference type="PROSITE" id="PS00152">
    <property type="entry name" value="ATPASE_ALPHA_BETA"/>
    <property type="match status" value="1"/>
</dbReference>
<feature type="site" description="Required for activity" evidence="11">
    <location>
        <position position="362"/>
    </location>
</feature>
<dbReference type="Pfam" id="PF02874">
    <property type="entry name" value="ATP-synt_ab_N"/>
    <property type="match status" value="1"/>
</dbReference>
<dbReference type="InterPro" id="IPR033732">
    <property type="entry name" value="ATP_synth_F1_a_nt-bd_dom"/>
</dbReference>
<dbReference type="GO" id="GO:0046933">
    <property type="term" value="F:proton-transporting ATP synthase activity, rotational mechanism"/>
    <property type="evidence" value="ECO:0007669"/>
    <property type="project" value="UniProtKB-UniRule"/>
</dbReference>
<evidence type="ECO:0000256" key="10">
    <source>
        <dbReference type="ARBA" id="ARBA00023310"/>
    </source>
</evidence>
<evidence type="ECO:0000256" key="8">
    <source>
        <dbReference type="ARBA" id="ARBA00023136"/>
    </source>
</evidence>
<dbReference type="FunFam" id="1.20.150.20:FF:000001">
    <property type="entry name" value="ATP synthase subunit alpha"/>
    <property type="match status" value="1"/>
</dbReference>
<dbReference type="NCBIfam" id="NF009884">
    <property type="entry name" value="PRK13343.1"/>
    <property type="match status" value="1"/>
</dbReference>
<dbReference type="Gene3D" id="1.20.150.20">
    <property type="entry name" value="ATP synthase alpha/beta chain, C-terminal domain"/>
    <property type="match status" value="1"/>
</dbReference>
<evidence type="ECO:0000256" key="11">
    <source>
        <dbReference type="HAMAP-Rule" id="MF_01346"/>
    </source>
</evidence>
<evidence type="ECO:0000256" key="9">
    <source>
        <dbReference type="ARBA" id="ARBA00023196"/>
    </source>
</evidence>
<reference evidence="15 16" key="1">
    <citation type="journal article" date="2019" name="ISME J.">
        <title>Genome analyses of uncultured TG2/ZB3 bacteria in 'Margulisbacteria' specifically attached to ectosymbiotic spirochetes of protists in the termite gut.</title>
        <authorList>
            <person name="Utami Y.D."/>
            <person name="Kuwahara H."/>
            <person name="Igai K."/>
            <person name="Murakami T."/>
            <person name="Sugaya K."/>
            <person name="Morikawa T."/>
            <person name="Nagura Y."/>
            <person name="Yuki M."/>
            <person name="Deevong P."/>
            <person name="Inoue T."/>
            <person name="Kihara K."/>
            <person name="Lo N."/>
            <person name="Yamada A."/>
            <person name="Ohkuma M."/>
            <person name="Hongoh Y."/>
        </authorList>
    </citation>
    <scope>NUCLEOTIDE SEQUENCE [LARGE SCALE GENOMIC DNA]</scope>
    <source>
        <strain evidence="15">NkOx7-01</strain>
    </source>
</reference>
<protein>
    <recommendedName>
        <fullName evidence="11">ATP synthase subunit alpha</fullName>
        <ecNumber evidence="11">7.1.2.2</ecNumber>
    </recommendedName>
    <alternativeName>
        <fullName evidence="11">ATP synthase F1 sector subunit alpha</fullName>
    </alternativeName>
    <alternativeName>
        <fullName evidence="11">F-ATPase subunit alpha</fullName>
    </alternativeName>
</protein>
<keyword evidence="10 11" id="KW-0066">ATP synthesis</keyword>
<feature type="binding site" evidence="11">
    <location>
        <begin position="168"/>
        <end position="175"/>
    </location>
    <ligand>
        <name>ATP</name>
        <dbReference type="ChEBI" id="CHEBI:30616"/>
    </ligand>
</feature>
<dbReference type="InterPro" id="IPR000194">
    <property type="entry name" value="ATPase_F1/V1/A1_a/bsu_nucl-bd"/>
</dbReference>
<dbReference type="GO" id="GO:0005524">
    <property type="term" value="F:ATP binding"/>
    <property type="evidence" value="ECO:0007669"/>
    <property type="project" value="UniProtKB-UniRule"/>
</dbReference>
<dbReference type="SUPFAM" id="SSF47917">
    <property type="entry name" value="C-terminal domain of alpha and beta subunits of F1 ATP synthase"/>
    <property type="match status" value="1"/>
</dbReference>
<sequence length="508" mass="55995">MPLTETILRNIQEKIDSLKTISGADEVGSVLESADGIARIRGLSSAVNGELLEFPGKIYGTIFNLEKEEIICAILENHTKVKEGAWVKRTGHVVGIKVGQNMLGRVINPMGDPLDGLGLIKTETAYPLESPAPGVIDREPVRVPLQTGYKVIDSLVPIGRGQRELIIGDRQTGKTTLAVDTIINQKDTGVISIYVAVGQKESTVVKLRHQLEQHDALKNTIIIDAPASAPAITQYLAPFVGCAIAEYFMYELQKDTLVVYDDLSKHAAAYRQISLLMRRPPGREAYPGDIFYLHSRLLERAAKLSPAKGGGSMTALPIIETQGNDISAYVPTNVISITDGQIFLEADLFNSGVRPAVNAGISVSRVGGSAQIKAMRRISGTMRIDLAQYREKEAFSMFSSELDKETLRQLKKGALMVELLKQDKNRPLPVEEQIVIIYAGVKDLLLDIPLERLAEFETALLGYLRKNYADILETFRTQKEFTRELGLLTQNAVNNFKKEFLNVPVDSH</sequence>
<keyword evidence="6 11" id="KW-1278">Translocase</keyword>
<keyword evidence="11" id="KW-1003">Cell membrane</keyword>
<dbReference type="Pfam" id="PF00306">
    <property type="entry name" value="ATP-synt_ab_C"/>
    <property type="match status" value="1"/>
</dbReference>
<evidence type="ECO:0000256" key="5">
    <source>
        <dbReference type="ARBA" id="ARBA00022840"/>
    </source>
</evidence>
<evidence type="ECO:0000259" key="13">
    <source>
        <dbReference type="Pfam" id="PF00306"/>
    </source>
</evidence>
<dbReference type="InterPro" id="IPR000793">
    <property type="entry name" value="ATP_synth_asu_C"/>
</dbReference>
<keyword evidence="7 11" id="KW-0406">Ion transport</keyword>
<dbReference type="AlphaFoldDB" id="A0A388T7M3"/>
<gene>
    <name evidence="11 15" type="primary">atpA</name>
    <name evidence="15" type="ORF">NO1_0137</name>
</gene>
<keyword evidence="5 11" id="KW-0067">ATP-binding</keyword>
<keyword evidence="11" id="KW-0375">Hydrogen ion transport</keyword>
<proteinExistence type="inferred from homology"/>
<evidence type="ECO:0000313" key="15">
    <source>
        <dbReference type="EMBL" id="GBR72633.1"/>
    </source>
</evidence>
<keyword evidence="8 11" id="KW-0472">Membrane</keyword>
<keyword evidence="9 11" id="KW-0139">CF(1)</keyword>
<keyword evidence="16" id="KW-1185">Reference proteome</keyword>
<keyword evidence="4 11" id="KW-0547">Nucleotide-binding</keyword>
<dbReference type="InterPro" id="IPR005294">
    <property type="entry name" value="ATP_synth_F1_asu"/>
</dbReference>
<dbReference type="SUPFAM" id="SSF52540">
    <property type="entry name" value="P-loop containing nucleoside triphosphate hydrolases"/>
    <property type="match status" value="1"/>
</dbReference>
<keyword evidence="3 11" id="KW-0813">Transport</keyword>
<evidence type="ECO:0000256" key="4">
    <source>
        <dbReference type="ARBA" id="ARBA00022741"/>
    </source>
</evidence>
<dbReference type="SUPFAM" id="SSF50615">
    <property type="entry name" value="N-terminal domain of alpha and beta subunits of F1 ATP synthase"/>
    <property type="match status" value="1"/>
</dbReference>
<dbReference type="InterPro" id="IPR023366">
    <property type="entry name" value="ATP_synth_asu-like_sf"/>
</dbReference>
<evidence type="ECO:0000259" key="14">
    <source>
        <dbReference type="Pfam" id="PF02874"/>
    </source>
</evidence>
<evidence type="ECO:0000313" key="16">
    <source>
        <dbReference type="Proteomes" id="UP000269352"/>
    </source>
</evidence>
<dbReference type="InterPro" id="IPR038376">
    <property type="entry name" value="ATP_synth_asu_C_sf"/>
</dbReference>
<feature type="domain" description="ATPase F1/V1/A1 complex alpha/beta subunit nucleotide-binding" evidence="12">
    <location>
        <begin position="148"/>
        <end position="364"/>
    </location>
</feature>
<organism evidence="15 16">
    <name type="scientific">Termititenax aidoneus</name>
    <dbReference type="NCBI Taxonomy" id="2218524"/>
    <lineage>
        <taxon>Bacteria</taxon>
        <taxon>Bacillati</taxon>
        <taxon>Candidatus Margulisiibacteriota</taxon>
        <taxon>Candidatus Termititenacia</taxon>
        <taxon>Candidatus Termititenacales</taxon>
        <taxon>Candidatus Termititenacaceae</taxon>
        <taxon>Candidatus Termititenax</taxon>
    </lineage>
</organism>
<dbReference type="Proteomes" id="UP000269352">
    <property type="component" value="Unassembled WGS sequence"/>
</dbReference>
<comment type="catalytic activity">
    <reaction evidence="11">
        <text>ATP + H2O + 4 H(+)(in) = ADP + phosphate + 5 H(+)(out)</text>
        <dbReference type="Rhea" id="RHEA:57720"/>
        <dbReference type="ChEBI" id="CHEBI:15377"/>
        <dbReference type="ChEBI" id="CHEBI:15378"/>
        <dbReference type="ChEBI" id="CHEBI:30616"/>
        <dbReference type="ChEBI" id="CHEBI:43474"/>
        <dbReference type="ChEBI" id="CHEBI:456216"/>
        <dbReference type="EC" id="7.1.2.2"/>
    </reaction>
</comment>
<accession>A0A388T7M3</accession>
<evidence type="ECO:0000256" key="7">
    <source>
        <dbReference type="ARBA" id="ARBA00023065"/>
    </source>
</evidence>
<dbReference type="InterPro" id="IPR036121">
    <property type="entry name" value="ATPase_F1/V1/A1_a/bsu_N_sf"/>
</dbReference>
<dbReference type="EC" id="7.1.2.2" evidence="11"/>
<evidence type="ECO:0000256" key="6">
    <source>
        <dbReference type="ARBA" id="ARBA00022967"/>
    </source>
</evidence>
<comment type="subcellular location">
    <subcellularLocation>
        <location evidence="11">Cell membrane</location>
        <topology evidence="11">Peripheral membrane protein</topology>
    </subcellularLocation>
    <subcellularLocation>
        <location evidence="1">Membrane</location>
    </subcellularLocation>
</comment>
<dbReference type="FunFam" id="3.40.50.300:FF:000002">
    <property type="entry name" value="ATP synthase subunit alpha"/>
    <property type="match status" value="1"/>
</dbReference>
<dbReference type="CDD" id="cd18116">
    <property type="entry name" value="ATP-synt_F1_alpha_N"/>
    <property type="match status" value="1"/>
</dbReference>
<comment type="function">
    <text evidence="11">Produces ATP from ADP in the presence of a proton gradient across the membrane. The alpha chain is a regulatory subunit.</text>
</comment>
<dbReference type="InterPro" id="IPR020003">
    <property type="entry name" value="ATPase_a/bsu_AS"/>
</dbReference>
<feature type="domain" description="ATPase F1/V1/A1 complex alpha/beta subunit N-terminal" evidence="14">
    <location>
        <begin position="26"/>
        <end position="91"/>
    </location>
</feature>
<dbReference type="InterPro" id="IPR004100">
    <property type="entry name" value="ATPase_F1/V1/A1_a/bsu_N"/>
</dbReference>
<comment type="caution">
    <text evidence="15">The sequence shown here is derived from an EMBL/GenBank/DDBJ whole genome shotgun (WGS) entry which is preliminary data.</text>
</comment>
<evidence type="ECO:0000256" key="3">
    <source>
        <dbReference type="ARBA" id="ARBA00022448"/>
    </source>
</evidence>
<dbReference type="GO" id="GO:0005886">
    <property type="term" value="C:plasma membrane"/>
    <property type="evidence" value="ECO:0007669"/>
    <property type="project" value="UniProtKB-SubCell"/>
</dbReference>
<evidence type="ECO:0000256" key="1">
    <source>
        <dbReference type="ARBA" id="ARBA00004370"/>
    </source>
</evidence>
<dbReference type="InterPro" id="IPR027417">
    <property type="entry name" value="P-loop_NTPase"/>
</dbReference>
<dbReference type="Pfam" id="PF00006">
    <property type="entry name" value="ATP-synt_ab"/>
    <property type="match status" value="1"/>
</dbReference>
<dbReference type="GO" id="GO:0045259">
    <property type="term" value="C:proton-transporting ATP synthase complex"/>
    <property type="evidence" value="ECO:0007669"/>
    <property type="project" value="UniProtKB-KW"/>
</dbReference>
<dbReference type="Gene3D" id="2.40.30.20">
    <property type="match status" value="1"/>
</dbReference>
<dbReference type="PANTHER" id="PTHR48082:SF2">
    <property type="entry name" value="ATP SYNTHASE SUBUNIT ALPHA, MITOCHONDRIAL"/>
    <property type="match status" value="1"/>
</dbReference>
<dbReference type="CDD" id="cd01132">
    <property type="entry name" value="F1-ATPase_alpha_CD"/>
    <property type="match status" value="1"/>
</dbReference>